<dbReference type="AlphaFoldDB" id="A0A5K8AEJ4"/>
<protein>
    <recommendedName>
        <fullName evidence="5">VCBS repeat-containing protein</fullName>
    </recommendedName>
</protein>
<dbReference type="EMBL" id="AP021879">
    <property type="protein sequence ID" value="BBO90946.1"/>
    <property type="molecule type" value="Genomic_DNA"/>
</dbReference>
<dbReference type="SUPFAM" id="SSF69318">
    <property type="entry name" value="Integrin alpha N-terminal domain"/>
    <property type="match status" value="1"/>
</dbReference>
<reference evidence="3 4" key="1">
    <citation type="submission" date="2019-11" db="EMBL/GenBank/DDBJ databases">
        <title>Comparative genomics of hydrocarbon-degrading Desulfosarcina strains.</title>
        <authorList>
            <person name="Watanabe M."/>
            <person name="Kojima H."/>
            <person name="Fukui M."/>
        </authorList>
    </citation>
    <scope>NUCLEOTIDE SEQUENCE [LARGE SCALE GENOMIC DNA]</scope>
    <source>
        <strain evidence="4">oXyS1</strain>
    </source>
</reference>
<sequence length="517" mass="56755">MKLFSLKFRILLTVLLLAVTIGTAANAFAAEQEKTFLITPFQINSEEPLDFLKKGIDKMLDTRLTEQGRSRVVFAPDVETGSGFDADYIIDGTILIFGAQVSTDVKLINADTGMVELSFDETGSKKGDVIKHVDLFADSVRTRILGLSPVAGPATSVPTTATAPAAQAFNQGPAMLSSQVIWRGPFLKKTIDSLQVQDIDNDGKDEILILAENVLEIYRREGGRLMPISKNKIDEINVRCYFLDAIDLDKDGRKEICVTGVNESQLRAASSIYRLENGELLKLLGPVNYLFRVVDAATGPMLLGQKTLGDDSRKLKTPVVELEFGQGGQSLVPAGKSFPFADNVFGLAFGDFMNNGEEIAAVLDLKGIISLYSQEGRELYRSSDEYGGSAAYIEYKGMRYNKDDGFQLDRIFFQQRIFAADVNGDGKTGLVVVKNSDTARGLLTSTRFYRKSHIDELLWNELGFIVLDKGQNVSGYISDFSLGDTNADGKTEVVFSVVSPAKILKDSRSQIFSKQRS</sequence>
<evidence type="ECO:0000313" key="3">
    <source>
        <dbReference type="EMBL" id="BBO90946.1"/>
    </source>
</evidence>
<feature type="chain" id="PRO_5024320342" description="VCBS repeat-containing protein" evidence="2">
    <location>
        <begin position="30"/>
        <end position="517"/>
    </location>
</feature>
<organism evidence="3 4">
    <name type="scientific">Desulfosarcina ovata subsp. ovata</name>
    <dbReference type="NCBI Taxonomy" id="2752305"/>
    <lineage>
        <taxon>Bacteria</taxon>
        <taxon>Pseudomonadati</taxon>
        <taxon>Thermodesulfobacteriota</taxon>
        <taxon>Desulfobacteria</taxon>
        <taxon>Desulfobacterales</taxon>
        <taxon>Desulfosarcinaceae</taxon>
        <taxon>Desulfosarcina</taxon>
    </lineage>
</organism>
<dbReference type="InterPro" id="IPR013517">
    <property type="entry name" value="FG-GAP"/>
</dbReference>
<dbReference type="Pfam" id="PF13517">
    <property type="entry name" value="FG-GAP_3"/>
    <property type="match status" value="1"/>
</dbReference>
<keyword evidence="4" id="KW-1185">Reference proteome</keyword>
<feature type="signal peptide" evidence="2">
    <location>
        <begin position="1"/>
        <end position="29"/>
    </location>
</feature>
<accession>A0A5K8AEJ4</accession>
<evidence type="ECO:0008006" key="5">
    <source>
        <dbReference type="Google" id="ProtNLM"/>
    </source>
</evidence>
<gene>
    <name evidence="3" type="ORF">DSCOOX_41260</name>
</gene>
<evidence type="ECO:0000256" key="1">
    <source>
        <dbReference type="ARBA" id="ARBA00022729"/>
    </source>
</evidence>
<evidence type="ECO:0000313" key="4">
    <source>
        <dbReference type="Proteomes" id="UP000422108"/>
    </source>
</evidence>
<dbReference type="InterPro" id="IPR028994">
    <property type="entry name" value="Integrin_alpha_N"/>
</dbReference>
<proteinExistence type="predicted"/>
<keyword evidence="1 2" id="KW-0732">Signal</keyword>
<name>A0A5K8AEJ4_9BACT</name>
<dbReference type="Proteomes" id="UP000422108">
    <property type="component" value="Chromosome"/>
</dbReference>
<evidence type="ECO:0000256" key="2">
    <source>
        <dbReference type="SAM" id="SignalP"/>
    </source>
</evidence>